<dbReference type="AlphaFoldDB" id="T2ILC2"/>
<protein>
    <submittedName>
        <fullName evidence="1">Uncharacterized protein</fullName>
    </submittedName>
</protein>
<evidence type="ECO:0000313" key="2">
    <source>
        <dbReference type="Proteomes" id="UP000018348"/>
    </source>
</evidence>
<sequence length="357" mass="41844">MELLQYYTYPEILSREILDKKHPNVEKNIEFWDTLGDLVEGGFRLYEKRRCYVERRPDEEDVLYNKRLKKFVYTNILGDAIRDFVVKLTSSPMYSKGLGDDDFWLRFRKSVNGKNKKEKDFINNLFKMLLTYGHCYVFVDKPTPKGIIRNRLEERLQKIDPYCVLYKPEDIIDYGIDDNDSISWVKIYSKKTISLPTSVYSVKHSWVYIDSNYITTYEYLQKNKDEELPRDISRVSQISHKNNRCPVLKLELPHELWTGNNAFLKSIQYLQIENGWTDTASLAGYIQRIFTPSNNADSPNETYEGRNIEIEDVKSSNAHIMIGSGFEFKEAQGSSLKTLSHDVLDKIERQIKSIVSS</sequence>
<dbReference type="Proteomes" id="UP000018348">
    <property type="component" value="Unassembled WGS sequence"/>
</dbReference>
<comment type="caution">
    <text evidence="1">The sequence shown here is derived from an EMBL/GenBank/DDBJ whole genome shotgun (WGS) entry which is preliminary data.</text>
</comment>
<reference evidence="1 2" key="2">
    <citation type="submission" date="2013-09" db="EMBL/GenBank/DDBJ databases">
        <title>Whole genome comparison of six Crocosphaera watsonii strains with differing phenotypes.</title>
        <authorList>
            <person name="Bench S.R."/>
            <person name="Heller P."/>
            <person name="Frank I."/>
            <person name="Arciniega M."/>
            <person name="Shilova I.N."/>
            <person name="Zehr J.P."/>
        </authorList>
    </citation>
    <scope>NUCLEOTIDE SEQUENCE [LARGE SCALE GENOMIC DNA]</scope>
    <source>
        <strain evidence="1 2">WH 8502</strain>
    </source>
</reference>
<reference evidence="1 2" key="1">
    <citation type="submission" date="2013-01" db="EMBL/GenBank/DDBJ databases">
        <authorList>
            <person name="Bench S."/>
        </authorList>
    </citation>
    <scope>NUCLEOTIDE SEQUENCE [LARGE SCALE GENOMIC DNA]</scope>
    <source>
        <strain evidence="1 2">WH 8502</strain>
    </source>
</reference>
<organism evidence="1 2">
    <name type="scientific">Crocosphaera watsonii WH 8502</name>
    <dbReference type="NCBI Taxonomy" id="423474"/>
    <lineage>
        <taxon>Bacteria</taxon>
        <taxon>Bacillati</taxon>
        <taxon>Cyanobacteriota</taxon>
        <taxon>Cyanophyceae</taxon>
        <taxon>Oscillatoriophycideae</taxon>
        <taxon>Chroococcales</taxon>
        <taxon>Aphanothecaceae</taxon>
        <taxon>Crocosphaera</taxon>
    </lineage>
</organism>
<dbReference type="RefSeq" id="WP_021831730.1">
    <property type="nucleotide sequence ID" value="NZ_CAQK01000756.1"/>
</dbReference>
<evidence type="ECO:0000313" key="1">
    <source>
        <dbReference type="EMBL" id="CCQ53000.1"/>
    </source>
</evidence>
<proteinExistence type="predicted"/>
<name>T2ILC2_CROWT</name>
<dbReference type="EMBL" id="CAQK01000756">
    <property type="protein sequence ID" value="CCQ53000.1"/>
    <property type="molecule type" value="Genomic_DNA"/>
</dbReference>
<gene>
    <name evidence="1" type="ORF">CWATWH8502_14</name>
</gene>
<accession>T2ILC2</accession>